<dbReference type="InterPro" id="IPR008979">
    <property type="entry name" value="Galactose-bd-like_sf"/>
</dbReference>
<keyword evidence="14" id="KW-1185">Reference proteome</keyword>
<dbReference type="InterPro" id="IPR011013">
    <property type="entry name" value="Gal_mutarotase_sf_dom"/>
</dbReference>
<dbReference type="InterPro" id="IPR014718">
    <property type="entry name" value="GH-type_carb-bd"/>
</dbReference>
<evidence type="ECO:0000259" key="12">
    <source>
        <dbReference type="Pfam" id="PF14686"/>
    </source>
</evidence>
<organism evidence="13 14">
    <name type="scientific">Aplosporella prunicola CBS 121167</name>
    <dbReference type="NCBI Taxonomy" id="1176127"/>
    <lineage>
        <taxon>Eukaryota</taxon>
        <taxon>Fungi</taxon>
        <taxon>Dikarya</taxon>
        <taxon>Ascomycota</taxon>
        <taxon>Pezizomycotina</taxon>
        <taxon>Dothideomycetes</taxon>
        <taxon>Dothideomycetes incertae sedis</taxon>
        <taxon>Botryosphaeriales</taxon>
        <taxon>Aplosporellaceae</taxon>
        <taxon>Aplosporella</taxon>
    </lineage>
</organism>
<protein>
    <recommendedName>
        <fullName evidence="4">rhamnogalacturonan endolyase</fullName>
        <ecNumber evidence="4">4.2.2.23</ecNumber>
    </recommendedName>
</protein>
<dbReference type="CDD" id="cd10320">
    <property type="entry name" value="RGL4_N"/>
    <property type="match status" value="1"/>
</dbReference>
<evidence type="ECO:0000256" key="4">
    <source>
        <dbReference type="ARBA" id="ARBA00012437"/>
    </source>
</evidence>
<dbReference type="SUPFAM" id="SSF49452">
    <property type="entry name" value="Starch-binding domain-like"/>
    <property type="match status" value="1"/>
</dbReference>
<dbReference type="EC" id="4.2.2.23" evidence="4"/>
<keyword evidence="5" id="KW-0964">Secreted</keyword>
<proteinExistence type="inferred from homology"/>
<evidence type="ECO:0000256" key="6">
    <source>
        <dbReference type="ARBA" id="ARBA00022729"/>
    </source>
</evidence>
<reference evidence="13" key="1">
    <citation type="journal article" date="2020" name="Stud. Mycol.">
        <title>101 Dothideomycetes genomes: a test case for predicting lifestyles and emergence of pathogens.</title>
        <authorList>
            <person name="Haridas S."/>
            <person name="Albert R."/>
            <person name="Binder M."/>
            <person name="Bloem J."/>
            <person name="Labutti K."/>
            <person name="Salamov A."/>
            <person name="Andreopoulos B."/>
            <person name="Baker S."/>
            <person name="Barry K."/>
            <person name="Bills G."/>
            <person name="Bluhm B."/>
            <person name="Cannon C."/>
            <person name="Castanera R."/>
            <person name="Culley D."/>
            <person name="Daum C."/>
            <person name="Ezra D."/>
            <person name="Gonzalez J."/>
            <person name="Henrissat B."/>
            <person name="Kuo A."/>
            <person name="Liang C."/>
            <person name="Lipzen A."/>
            <person name="Lutzoni F."/>
            <person name="Magnuson J."/>
            <person name="Mondo S."/>
            <person name="Nolan M."/>
            <person name="Ohm R."/>
            <person name="Pangilinan J."/>
            <person name="Park H.-J."/>
            <person name="Ramirez L."/>
            <person name="Alfaro M."/>
            <person name="Sun H."/>
            <person name="Tritt A."/>
            <person name="Yoshinaga Y."/>
            <person name="Zwiers L.-H."/>
            <person name="Turgeon B."/>
            <person name="Goodwin S."/>
            <person name="Spatafora J."/>
            <person name="Crous P."/>
            <person name="Grigoriev I."/>
        </authorList>
    </citation>
    <scope>NUCLEOTIDE SEQUENCE</scope>
    <source>
        <strain evidence="13">CBS 121167</strain>
    </source>
</reference>
<dbReference type="PANTHER" id="PTHR32018">
    <property type="entry name" value="RHAMNOGALACTURONATE LYASE FAMILY PROTEIN"/>
    <property type="match status" value="1"/>
</dbReference>
<dbReference type="SUPFAM" id="SSF49785">
    <property type="entry name" value="Galactose-binding domain-like"/>
    <property type="match status" value="1"/>
</dbReference>
<evidence type="ECO:0000259" key="11">
    <source>
        <dbReference type="Pfam" id="PF14683"/>
    </source>
</evidence>
<evidence type="ECO:0000256" key="3">
    <source>
        <dbReference type="ARBA" id="ARBA00010418"/>
    </source>
</evidence>
<dbReference type="Gene3D" id="2.60.120.260">
    <property type="entry name" value="Galactose-binding domain-like"/>
    <property type="match status" value="1"/>
</dbReference>
<dbReference type="InterPro" id="IPR029411">
    <property type="entry name" value="RG-lyase_III"/>
</dbReference>
<evidence type="ECO:0000313" key="13">
    <source>
        <dbReference type="EMBL" id="KAF2138951.1"/>
    </source>
</evidence>
<keyword evidence="7 13" id="KW-0456">Lyase</keyword>
<evidence type="ECO:0000256" key="9">
    <source>
        <dbReference type="ARBA" id="ARBA00023326"/>
    </source>
</evidence>
<dbReference type="Pfam" id="PF14686">
    <property type="entry name" value="fn3_3"/>
    <property type="match status" value="1"/>
</dbReference>
<comment type="similarity">
    <text evidence="3">Belongs to the polysaccharide lyase 4 family.</text>
</comment>
<dbReference type="Proteomes" id="UP000799438">
    <property type="component" value="Unassembled WGS sequence"/>
</dbReference>
<name>A0A6A6B835_9PEZI</name>
<keyword evidence="8" id="KW-0119">Carbohydrate metabolism</keyword>
<keyword evidence="9" id="KW-0624">Polysaccharide degradation</keyword>
<dbReference type="InterPro" id="IPR013784">
    <property type="entry name" value="Carb-bd-like_fold"/>
</dbReference>
<dbReference type="GO" id="GO:0102210">
    <property type="term" value="F:rhamnogalacturonan endolyase activity"/>
    <property type="evidence" value="ECO:0007669"/>
    <property type="project" value="UniProtKB-EC"/>
</dbReference>
<dbReference type="SUPFAM" id="SSF74650">
    <property type="entry name" value="Galactose mutarotase-like"/>
    <property type="match status" value="1"/>
</dbReference>
<evidence type="ECO:0000256" key="10">
    <source>
        <dbReference type="SAM" id="SignalP"/>
    </source>
</evidence>
<dbReference type="AlphaFoldDB" id="A0A6A6B835"/>
<dbReference type="CDD" id="cd10316">
    <property type="entry name" value="RGL4_M"/>
    <property type="match status" value="1"/>
</dbReference>
<feature type="chain" id="PRO_5025442185" description="rhamnogalacturonan endolyase" evidence="10">
    <location>
        <begin position="21"/>
        <end position="592"/>
    </location>
</feature>
<comment type="catalytic activity">
    <reaction evidence="1">
        <text>Endotype eliminative cleavage of L-alpha-rhamnopyranosyl-(1-&gt;4)-alpha-D-galactopyranosyluronic acid bonds of rhamnogalacturonan I domains in ramified hairy regions of pectin leaving L-rhamnopyranose at the reducing end and 4-deoxy-4,5-unsaturated D-galactopyranosyluronic acid at the non-reducing end.</text>
        <dbReference type="EC" id="4.2.2.23"/>
    </reaction>
</comment>
<dbReference type="Gene3D" id="2.70.98.10">
    <property type="match status" value="1"/>
</dbReference>
<evidence type="ECO:0000313" key="14">
    <source>
        <dbReference type="Proteomes" id="UP000799438"/>
    </source>
</evidence>
<feature type="signal peptide" evidence="10">
    <location>
        <begin position="1"/>
        <end position="20"/>
    </location>
</feature>
<gene>
    <name evidence="13" type="ORF">K452DRAFT_310920</name>
</gene>
<dbReference type="GO" id="GO:0030246">
    <property type="term" value="F:carbohydrate binding"/>
    <property type="evidence" value="ECO:0007669"/>
    <property type="project" value="InterPro"/>
</dbReference>
<dbReference type="Gene3D" id="2.60.40.1120">
    <property type="entry name" value="Carboxypeptidase-like, regulatory domain"/>
    <property type="match status" value="1"/>
</dbReference>
<evidence type="ECO:0000256" key="7">
    <source>
        <dbReference type="ARBA" id="ARBA00023239"/>
    </source>
</evidence>
<comment type="subcellular location">
    <subcellularLocation>
        <location evidence="2">Secreted</location>
    </subcellularLocation>
</comment>
<dbReference type="InterPro" id="IPR029413">
    <property type="entry name" value="RG-lyase_II"/>
</dbReference>
<dbReference type="Pfam" id="PF14683">
    <property type="entry name" value="CBM-like"/>
    <property type="match status" value="1"/>
</dbReference>
<dbReference type="PANTHER" id="PTHR32018:SF1">
    <property type="entry name" value="RHAMNOGALACTURONAN ENDOLYASE"/>
    <property type="match status" value="1"/>
</dbReference>
<sequence>MVGATIAVAWALLLVRACFAAGPFLKELDASTWVIGNDYWNLTQGRQYATKLYYKEHDCVGDAWGHYVSYNGAQSDLNWTSADIYQRTAEYIDVRFNATEGEMHWVIYADLAGAYQYFVNRALPVLGEFRTLWRLDNTTFPNARTNEKDGPLPDLTLYANATKVQDETWQLSSGEYLTKYDWTTFLRDVDYYGVYGDEFGSWYINPGKDYFNGDHLKQELIVHRESATGDAVQLNMLHGTHFQASSSDAFADGKLWGPWLWYLNNGSKPDAAARQAQEFASWPYSWFSHPGYQARARRIRGTLRLSDGRPAAGAAVFLGDSNPNTSTLDMGRGSYYTAYADAGGAFAFEHVRAGTYGLQAWANGGAVIGDVAGAYVRNSSVVVVAGGSEGAESSAADVDGAEIELGTLTWRVPGGRERLFLLGDFDRKALGFKHGGAARAHGLVERCPANLTFVVGRSAADSDWCFGQSAPGAWEITFFVGDGGGNNTANGTGTAIASNSARKALLTVSLAGYSSGTTAGVFVNGARVGNLTDIASDPSLYRSATAAGEWHLFEFEVAGGVLREGWNRVAFVVEKSSRWRGFLWDAVGLEWV</sequence>
<evidence type="ECO:0000256" key="1">
    <source>
        <dbReference type="ARBA" id="ARBA00001324"/>
    </source>
</evidence>
<dbReference type="GO" id="GO:0000272">
    <property type="term" value="P:polysaccharide catabolic process"/>
    <property type="evidence" value="ECO:0007669"/>
    <property type="project" value="UniProtKB-KW"/>
</dbReference>
<feature type="domain" description="Rhamnogalacturonan lyase" evidence="12">
    <location>
        <begin position="308"/>
        <end position="387"/>
    </location>
</feature>
<dbReference type="GO" id="GO:0005576">
    <property type="term" value="C:extracellular region"/>
    <property type="evidence" value="ECO:0007669"/>
    <property type="project" value="UniProtKB-SubCell"/>
</dbReference>
<dbReference type="GeneID" id="54300869"/>
<keyword evidence="6 10" id="KW-0732">Signal</keyword>
<dbReference type="EMBL" id="ML995494">
    <property type="protein sequence ID" value="KAF2138951.1"/>
    <property type="molecule type" value="Genomic_DNA"/>
</dbReference>
<evidence type="ECO:0000256" key="2">
    <source>
        <dbReference type="ARBA" id="ARBA00004613"/>
    </source>
</evidence>
<accession>A0A6A6B835</accession>
<dbReference type="OrthoDB" id="1179585at2759"/>
<feature type="domain" description="Rhamnogalacturonan lyase" evidence="11">
    <location>
        <begin position="419"/>
        <end position="589"/>
    </location>
</feature>
<evidence type="ECO:0000256" key="8">
    <source>
        <dbReference type="ARBA" id="ARBA00023277"/>
    </source>
</evidence>
<dbReference type="RefSeq" id="XP_033394664.1">
    <property type="nucleotide sequence ID" value="XM_033543372.1"/>
</dbReference>
<evidence type="ECO:0000256" key="5">
    <source>
        <dbReference type="ARBA" id="ARBA00022525"/>
    </source>
</evidence>
<dbReference type="InterPro" id="IPR051850">
    <property type="entry name" value="Polysacch_Lyase_4"/>
</dbReference>